<dbReference type="PANTHER" id="PTHR48079">
    <property type="entry name" value="PROTEIN YEEZ"/>
    <property type="match status" value="1"/>
</dbReference>
<dbReference type="SUPFAM" id="SSF51735">
    <property type="entry name" value="NAD(P)-binding Rossmann-fold domains"/>
    <property type="match status" value="1"/>
</dbReference>
<evidence type="ECO:0000313" key="2">
    <source>
        <dbReference type="EMBL" id="NIE99337.1"/>
    </source>
</evidence>
<evidence type="ECO:0000313" key="3">
    <source>
        <dbReference type="Proteomes" id="UP000780690"/>
    </source>
</evidence>
<gene>
    <name evidence="2" type="ORF">F3J38_04490</name>
</gene>
<dbReference type="Pfam" id="PF01370">
    <property type="entry name" value="Epimerase"/>
    <property type="match status" value="1"/>
</dbReference>
<protein>
    <submittedName>
        <fullName evidence="2">NAD-dependent epimerase/dehydratase family protein</fullName>
    </submittedName>
</protein>
<accession>A0ABX0QQI4</accession>
<proteinExistence type="predicted"/>
<dbReference type="InterPro" id="IPR036291">
    <property type="entry name" value="NAD(P)-bd_dom_sf"/>
</dbReference>
<dbReference type="Proteomes" id="UP000780690">
    <property type="component" value="Unassembled WGS sequence"/>
</dbReference>
<organism evidence="2 3">
    <name type="scientific">Candidatus Pantoea formicae</name>
    <dbReference type="NCBI Taxonomy" id="2608355"/>
    <lineage>
        <taxon>Bacteria</taxon>
        <taxon>Pseudomonadati</taxon>
        <taxon>Pseudomonadota</taxon>
        <taxon>Gammaproteobacteria</taxon>
        <taxon>Enterobacterales</taxon>
        <taxon>Erwiniaceae</taxon>
        <taxon>Pantoea</taxon>
    </lineage>
</organism>
<sequence>MTSKALILGATGGIGGETARQLQQTGWQINALTRRAQNRSKINWIVGDALDPKAVSCAVQDCQLILHAVNPPGYRDWDKLVLPMLENTLAAARQTSATVVLPGTLYNYGADVFPLIDEAAPQHPVTRKGQIRVKMEQRLRRFAEEGGRVIIVRAGDYFGPHAGNNWLAQGFIKPGRTITTIANPARVNVGHQWGYLPDVAATITALVAIRERLQPFENVHMAGHWDDDGRQMVTAICRVVKKYQLRTPKDRAFPWWLMRLLAPFQTTLKELLEMQYLWQQPVQLSNTRLLAVLGSEPHTPLEHAVEQTLLSLGCLPSTR</sequence>
<dbReference type="Gene3D" id="3.40.50.720">
    <property type="entry name" value="NAD(P)-binding Rossmann-like Domain"/>
    <property type="match status" value="1"/>
</dbReference>
<comment type="caution">
    <text evidence="2">The sequence shown here is derived from an EMBL/GenBank/DDBJ whole genome shotgun (WGS) entry which is preliminary data.</text>
</comment>
<name>A0ABX0QQI4_9GAMM</name>
<dbReference type="PANTHER" id="PTHR48079:SF6">
    <property type="entry name" value="NAD(P)-BINDING DOMAIN-CONTAINING PROTEIN-RELATED"/>
    <property type="match status" value="1"/>
</dbReference>
<keyword evidence="3" id="KW-1185">Reference proteome</keyword>
<dbReference type="InterPro" id="IPR051783">
    <property type="entry name" value="NAD(P)-dependent_oxidoreduct"/>
</dbReference>
<evidence type="ECO:0000259" key="1">
    <source>
        <dbReference type="Pfam" id="PF01370"/>
    </source>
</evidence>
<dbReference type="EMBL" id="VWXD01000001">
    <property type="protein sequence ID" value="NIE99337.1"/>
    <property type="molecule type" value="Genomic_DNA"/>
</dbReference>
<dbReference type="InterPro" id="IPR001509">
    <property type="entry name" value="Epimerase_deHydtase"/>
</dbReference>
<feature type="domain" description="NAD-dependent epimerase/dehydratase" evidence="1">
    <location>
        <begin position="5"/>
        <end position="173"/>
    </location>
</feature>
<dbReference type="RefSeq" id="WP_167135446.1">
    <property type="nucleotide sequence ID" value="NZ_VWXD01000001.1"/>
</dbReference>
<reference evidence="2 3" key="1">
    <citation type="journal article" date="2019" name="bioRxiv">
        <title>Bacteria contribute to plant secondary compound degradation in a generalist herbivore system.</title>
        <authorList>
            <person name="Francoeur C.B."/>
            <person name="Khadempour L."/>
            <person name="Moreira-Soto R.D."/>
            <person name="Gotting K."/>
            <person name="Book A.J."/>
            <person name="Pinto-Tomas A.A."/>
            <person name="Keefover-Ring K."/>
            <person name="Currie C.R."/>
        </authorList>
    </citation>
    <scope>NUCLEOTIDE SEQUENCE [LARGE SCALE GENOMIC DNA]</scope>
    <source>
        <strain evidence="2 3">Acro-805</strain>
    </source>
</reference>